<dbReference type="PROSITE" id="PS50126">
    <property type="entry name" value="S1"/>
    <property type="match status" value="1"/>
</dbReference>
<dbReference type="GO" id="GO:0004540">
    <property type="term" value="F:RNA nuclease activity"/>
    <property type="evidence" value="ECO:0007669"/>
    <property type="project" value="InterPro"/>
</dbReference>
<organism evidence="7 8">
    <name type="scientific">[Bacteroides] pectinophilus ATCC 43243</name>
    <dbReference type="NCBI Taxonomy" id="483218"/>
    <lineage>
        <taxon>Bacteria</taxon>
        <taxon>Bacillati</taxon>
        <taxon>Bacillota</taxon>
        <taxon>Clostridia</taxon>
        <taxon>Eubacteriales</taxon>
    </lineage>
</organism>
<dbReference type="GO" id="GO:0016787">
    <property type="term" value="F:hydrolase activity"/>
    <property type="evidence" value="ECO:0007669"/>
    <property type="project" value="UniProtKB-KW"/>
</dbReference>
<dbReference type="InterPro" id="IPR003029">
    <property type="entry name" value="S1_domain"/>
</dbReference>
<keyword evidence="8" id="KW-1185">Reference proteome</keyword>
<dbReference type="InterPro" id="IPR012340">
    <property type="entry name" value="NA-bd_OB-fold"/>
</dbReference>
<dbReference type="Proteomes" id="UP000003136">
    <property type="component" value="Unassembled WGS sequence"/>
</dbReference>
<evidence type="ECO:0000313" key="8">
    <source>
        <dbReference type="Proteomes" id="UP000003136"/>
    </source>
</evidence>
<evidence type="ECO:0000259" key="6">
    <source>
        <dbReference type="PROSITE" id="PS50126"/>
    </source>
</evidence>
<protein>
    <recommendedName>
        <fullName evidence="6">S1 motif domain-containing protein</fullName>
    </recommendedName>
</protein>
<proteinExistence type="predicted"/>
<evidence type="ECO:0000256" key="1">
    <source>
        <dbReference type="ARBA" id="ARBA00001946"/>
    </source>
</evidence>
<reference evidence="7 8" key="1">
    <citation type="submission" date="2008-11" db="EMBL/GenBank/DDBJ databases">
        <title>Draft genome sequence of Bacteroides pectinophilus (ATCC 43243).</title>
        <authorList>
            <person name="Sudarsanam P."/>
            <person name="Ley R."/>
            <person name="Guruge J."/>
            <person name="Turnbaugh P.J."/>
            <person name="Mahowald M."/>
            <person name="Liep D."/>
            <person name="Gordon J."/>
        </authorList>
    </citation>
    <scope>NUCLEOTIDE SEQUENCE [LARGE SCALE GENOMIC DNA]</scope>
    <source>
        <strain evidence="7 8">ATCC 43243</strain>
    </source>
</reference>
<comment type="caution">
    <text evidence="7">The sequence shown here is derived from an EMBL/GenBank/DDBJ whole genome shotgun (WGS) entry which is preliminary data.</text>
</comment>
<dbReference type="CDD" id="cd04453">
    <property type="entry name" value="S1_RNase_E"/>
    <property type="match status" value="1"/>
</dbReference>
<keyword evidence="4" id="KW-0460">Magnesium</keyword>
<evidence type="ECO:0000256" key="2">
    <source>
        <dbReference type="ARBA" id="ARBA00022723"/>
    </source>
</evidence>
<dbReference type="PANTHER" id="PTHR30001">
    <property type="entry name" value="RIBONUCLEASE"/>
    <property type="match status" value="1"/>
</dbReference>
<dbReference type="HOGENOM" id="CLU_003468_5_3_9"/>
<feature type="domain" description="S1 motif" evidence="6">
    <location>
        <begin position="36"/>
        <end position="109"/>
    </location>
</feature>
<reference evidence="7 8" key="2">
    <citation type="submission" date="2008-11" db="EMBL/GenBank/DDBJ databases">
        <authorList>
            <person name="Fulton L."/>
            <person name="Clifton S."/>
            <person name="Fulton B."/>
            <person name="Xu J."/>
            <person name="Minx P."/>
            <person name="Pepin K.H."/>
            <person name="Johnson M."/>
            <person name="Bhonagiri V."/>
            <person name="Nash W.E."/>
            <person name="Mardis E.R."/>
            <person name="Wilson R.K."/>
        </authorList>
    </citation>
    <scope>NUCLEOTIDE SEQUENCE [LARGE SCALE GENOMIC DNA]</scope>
    <source>
        <strain evidence="7 8">ATCC 43243</strain>
    </source>
</reference>
<dbReference type="GO" id="GO:0003723">
    <property type="term" value="F:RNA binding"/>
    <property type="evidence" value="ECO:0007669"/>
    <property type="project" value="UniProtKB-KW"/>
</dbReference>
<sequence length="418" mass="46953">MQRLLITKFNGQTLCAVCDQMTIRTVRVIEDESILGNIYVGRVENVVNNINAAFIEYARGKKGYYSLTDNEHHIFLNPKNNDRMCIGDLVLVQVSREGVKTKEPTLTGRIGITGRYCALTLDCKSENSSVFISKKITDEDRRSYLKGIVKDAMNNALNAYTASSVNSIPTASDMHFNIIVRTNAEDAPEEPVTAEVSRIVTTMCDILKDAVTRKGLTRMYSPEESCLEDVQNMRATNLEKIITDIPEVYDSVRRYLGENEPGEAAKLEFYDDMQLPLNKLYSVESQISTALNKRVWLPSGGYLVIEPTEALTVIDVNSGKFTGNRKLKDNTYLKINMEAAVEIGRQLMLRNLSGIIVVDFINLNTFEEKKELMSYLADILKADTVPTSVVDMTRLGLVEITRKKIRKPLHEVIASAQL</sequence>
<keyword evidence="5" id="KW-0694">RNA-binding</keyword>
<evidence type="ECO:0000256" key="3">
    <source>
        <dbReference type="ARBA" id="ARBA00022801"/>
    </source>
</evidence>
<dbReference type="Pfam" id="PF10150">
    <property type="entry name" value="RNase_E_G"/>
    <property type="match status" value="1"/>
</dbReference>
<dbReference type="GO" id="GO:0006364">
    <property type="term" value="P:rRNA processing"/>
    <property type="evidence" value="ECO:0007669"/>
    <property type="project" value="TreeGrafter"/>
</dbReference>
<evidence type="ECO:0000256" key="4">
    <source>
        <dbReference type="ARBA" id="ARBA00022842"/>
    </source>
</evidence>
<evidence type="ECO:0000256" key="5">
    <source>
        <dbReference type="ARBA" id="ARBA00022884"/>
    </source>
</evidence>
<dbReference type="STRING" id="483218.BACPEC_00355"/>
<evidence type="ECO:0000313" key="7">
    <source>
        <dbReference type="EMBL" id="EEC58608.1"/>
    </source>
</evidence>
<dbReference type="GO" id="GO:0046872">
    <property type="term" value="F:metal ion binding"/>
    <property type="evidence" value="ECO:0007669"/>
    <property type="project" value="UniProtKB-KW"/>
</dbReference>
<dbReference type="GO" id="GO:0005737">
    <property type="term" value="C:cytoplasm"/>
    <property type="evidence" value="ECO:0007669"/>
    <property type="project" value="TreeGrafter"/>
</dbReference>
<dbReference type="eggNOG" id="COG1530">
    <property type="taxonomic scope" value="Bacteria"/>
</dbReference>
<comment type="cofactor">
    <cofactor evidence="1">
        <name>Mg(2+)</name>
        <dbReference type="ChEBI" id="CHEBI:18420"/>
    </cofactor>
</comment>
<dbReference type="PANTHER" id="PTHR30001:SF0">
    <property type="entry name" value="RIBONUCLEASE G"/>
    <property type="match status" value="1"/>
</dbReference>
<gene>
    <name evidence="7" type="ORF">BACPEC_00355</name>
</gene>
<name>B7ANV1_9FIRM</name>
<accession>B7ANV1</accession>
<dbReference type="Gene3D" id="2.40.50.140">
    <property type="entry name" value="Nucleic acid-binding proteins"/>
    <property type="match status" value="1"/>
</dbReference>
<dbReference type="SUPFAM" id="SSF50249">
    <property type="entry name" value="Nucleic acid-binding proteins"/>
    <property type="match status" value="1"/>
</dbReference>
<dbReference type="InterPro" id="IPR004659">
    <property type="entry name" value="RNase_E/G"/>
</dbReference>
<dbReference type="EMBL" id="ABVQ01000033">
    <property type="protein sequence ID" value="EEC58608.1"/>
    <property type="molecule type" value="Genomic_DNA"/>
</dbReference>
<keyword evidence="2" id="KW-0479">Metal-binding</keyword>
<dbReference type="AlphaFoldDB" id="B7ANV1"/>
<dbReference type="InterPro" id="IPR019307">
    <property type="entry name" value="RNA-bd_AU-1/RNase_E/G"/>
</dbReference>
<keyword evidence="3" id="KW-0378">Hydrolase</keyword>